<dbReference type="PANTHER" id="PTHR35790:SF4">
    <property type="entry name" value="HTH-TYPE TRANSCRIPTIONAL REGULATOR PCHR"/>
    <property type="match status" value="1"/>
</dbReference>
<evidence type="ECO:0000256" key="2">
    <source>
        <dbReference type="ARBA" id="ARBA00023125"/>
    </source>
</evidence>
<dbReference type="InterPro" id="IPR000835">
    <property type="entry name" value="HTH_MarR-typ"/>
</dbReference>
<keyword evidence="2" id="KW-0238">DNA-binding</keyword>
<feature type="domain" description="HTH marR-type" evidence="5">
    <location>
        <begin position="47"/>
        <end position="180"/>
    </location>
</feature>
<dbReference type="InterPro" id="IPR052067">
    <property type="entry name" value="Metal_resp_HTH_trans_reg"/>
</dbReference>
<gene>
    <name evidence="6" type="ORF">LEN_0909</name>
</gene>
<evidence type="ECO:0000259" key="5">
    <source>
        <dbReference type="PROSITE" id="PS50995"/>
    </source>
</evidence>
<dbReference type="InterPro" id="IPR036390">
    <property type="entry name" value="WH_DNA-bd_sf"/>
</dbReference>
<dbReference type="SMART" id="SM00347">
    <property type="entry name" value="HTH_MARR"/>
    <property type="match status" value="1"/>
</dbReference>
<name>A0AAU9ACK4_LYSEN</name>
<dbReference type="Gene3D" id="1.10.10.10">
    <property type="entry name" value="Winged helix-like DNA-binding domain superfamily/Winged helix DNA-binding domain"/>
    <property type="match status" value="1"/>
</dbReference>
<dbReference type="GeneID" id="83062802"/>
<dbReference type="Pfam" id="PF12802">
    <property type="entry name" value="MarR_2"/>
    <property type="match status" value="1"/>
</dbReference>
<dbReference type="Proteomes" id="UP000218824">
    <property type="component" value="Chromosome"/>
</dbReference>
<keyword evidence="3" id="KW-0804">Transcription</keyword>
<proteinExistence type="predicted"/>
<dbReference type="AlphaFoldDB" id="A0AAU9ACK4"/>
<dbReference type="GO" id="GO:0003677">
    <property type="term" value="F:DNA binding"/>
    <property type="evidence" value="ECO:0007669"/>
    <property type="project" value="UniProtKB-KW"/>
</dbReference>
<dbReference type="PANTHER" id="PTHR35790">
    <property type="entry name" value="HTH-TYPE TRANSCRIPTIONAL REGULATOR PCHR"/>
    <property type="match status" value="1"/>
</dbReference>
<dbReference type="RefSeq" id="WP_096376820.1">
    <property type="nucleotide sequence ID" value="NZ_AP014940.1"/>
</dbReference>
<accession>A0AAU9ACK4</accession>
<evidence type="ECO:0000256" key="3">
    <source>
        <dbReference type="ARBA" id="ARBA00023163"/>
    </source>
</evidence>
<feature type="region of interest" description="Disordered" evidence="4">
    <location>
        <begin position="1"/>
        <end position="36"/>
    </location>
</feature>
<evidence type="ECO:0000313" key="6">
    <source>
        <dbReference type="EMBL" id="BAV96396.1"/>
    </source>
</evidence>
<protein>
    <submittedName>
        <fullName evidence="6">MarR family transcriptional regulator</fullName>
    </submittedName>
</protein>
<dbReference type="PRINTS" id="PR00598">
    <property type="entry name" value="HTHMARR"/>
</dbReference>
<evidence type="ECO:0000256" key="4">
    <source>
        <dbReference type="SAM" id="MobiDB-lite"/>
    </source>
</evidence>
<dbReference type="KEGG" id="lem:LEN_0909"/>
<keyword evidence="1" id="KW-0805">Transcription regulation</keyword>
<dbReference type="GO" id="GO:0003700">
    <property type="term" value="F:DNA-binding transcription factor activity"/>
    <property type="evidence" value="ECO:0007669"/>
    <property type="project" value="InterPro"/>
</dbReference>
<dbReference type="PROSITE" id="PS50995">
    <property type="entry name" value="HTH_MARR_2"/>
    <property type="match status" value="1"/>
</dbReference>
<organism evidence="6 7">
    <name type="scientific">Lysobacter enzymogenes</name>
    <dbReference type="NCBI Taxonomy" id="69"/>
    <lineage>
        <taxon>Bacteria</taxon>
        <taxon>Pseudomonadati</taxon>
        <taxon>Pseudomonadota</taxon>
        <taxon>Gammaproteobacteria</taxon>
        <taxon>Lysobacterales</taxon>
        <taxon>Lysobacteraceae</taxon>
        <taxon>Lysobacter</taxon>
    </lineage>
</organism>
<sequence>MTRPNSHSGAPAPSDPAAAEPPSGRPAAAPARAGARAGGRHAELDLDHFLPYRLSVLSNRVSGAIARVYSQRYALSVTEWRVMAVLGRFPGLSANEVAQRTAMDKVAVSRAVARLTEAGRLERDTHDDDRRRSVLQLSPDGYKIYDEVAPMALAFEQRLLAGIETVEREALFRLLDRLDELEMQAEAEMAAETR</sequence>
<reference evidence="6 7" key="1">
    <citation type="journal article" date="2017" name="DNA Res.">
        <title>Complete genome sequence and expression profile of the commercial lytic enzyme producer Lysobacter enzymogenes M497-1.</title>
        <authorList>
            <person name="Takami H."/>
            <person name="Toyoda A."/>
            <person name="Uchiyama I."/>
            <person name="Itoh T."/>
            <person name="Takaki Y."/>
            <person name="Arai W."/>
            <person name="Nishi S."/>
            <person name="Kawai M."/>
            <person name="Shinya K."/>
            <person name="Ikeda H."/>
        </authorList>
    </citation>
    <scope>NUCLEOTIDE SEQUENCE [LARGE SCALE GENOMIC DNA]</scope>
    <source>
        <strain evidence="6 7">M497-1</strain>
    </source>
</reference>
<dbReference type="InterPro" id="IPR036388">
    <property type="entry name" value="WH-like_DNA-bd_sf"/>
</dbReference>
<feature type="compositionally biased region" description="Low complexity" evidence="4">
    <location>
        <begin position="1"/>
        <end position="35"/>
    </location>
</feature>
<dbReference type="EMBL" id="AP014940">
    <property type="protein sequence ID" value="BAV96396.1"/>
    <property type="molecule type" value="Genomic_DNA"/>
</dbReference>
<evidence type="ECO:0000256" key="1">
    <source>
        <dbReference type="ARBA" id="ARBA00023015"/>
    </source>
</evidence>
<evidence type="ECO:0000313" key="7">
    <source>
        <dbReference type="Proteomes" id="UP000218824"/>
    </source>
</evidence>
<dbReference type="SUPFAM" id="SSF46785">
    <property type="entry name" value="Winged helix' DNA-binding domain"/>
    <property type="match status" value="1"/>
</dbReference>